<reference evidence="7" key="1">
    <citation type="submission" date="2012-12" db="EMBL/GenBank/DDBJ databases">
        <authorList>
            <person name="Hellsten U."/>
            <person name="Grimwood J."/>
            <person name="Chapman J.A."/>
            <person name="Shapiro H."/>
            <person name="Aerts A."/>
            <person name="Otillar R.P."/>
            <person name="Terry A.Y."/>
            <person name="Boore J.L."/>
            <person name="Simakov O."/>
            <person name="Marletaz F."/>
            <person name="Cho S.-J."/>
            <person name="Edsinger-Gonzales E."/>
            <person name="Havlak P."/>
            <person name="Kuo D.-H."/>
            <person name="Larsson T."/>
            <person name="Lv J."/>
            <person name="Arendt D."/>
            <person name="Savage R."/>
            <person name="Osoegawa K."/>
            <person name="de Jong P."/>
            <person name="Lindberg D.R."/>
            <person name="Seaver E.C."/>
            <person name="Weisblat D.A."/>
            <person name="Putnam N.H."/>
            <person name="Grigoriev I.V."/>
            <person name="Rokhsar D.S."/>
        </authorList>
    </citation>
    <scope>NUCLEOTIDE SEQUENCE</scope>
    <source>
        <strain evidence="7">I ESC-2004</strain>
    </source>
</reference>
<dbReference type="STRING" id="283909.R7VBY1"/>
<dbReference type="AlphaFoldDB" id="R7VBY1"/>
<evidence type="ECO:0000313" key="6">
    <source>
        <dbReference type="EnsemblMetazoa" id="CapteP222105"/>
    </source>
</evidence>
<feature type="compositionally biased region" description="Polar residues" evidence="4">
    <location>
        <begin position="144"/>
        <end position="164"/>
    </location>
</feature>
<dbReference type="GO" id="GO:0016477">
    <property type="term" value="P:cell migration"/>
    <property type="evidence" value="ECO:0007669"/>
    <property type="project" value="TreeGrafter"/>
</dbReference>
<dbReference type="PANTHER" id="PTHR18914">
    <property type="entry name" value="ALPHA CATENIN"/>
    <property type="match status" value="1"/>
</dbReference>
<dbReference type="Proteomes" id="UP000014760">
    <property type="component" value="Unassembled WGS sequence"/>
</dbReference>
<keyword evidence="7" id="KW-1185">Reference proteome</keyword>
<dbReference type="HOGENOM" id="CLU_740195_0_0_1"/>
<gene>
    <name evidence="5" type="ORF">CAPTEDRAFT_222105</name>
</gene>
<evidence type="ECO:0000256" key="2">
    <source>
        <dbReference type="ARBA" id="ARBA00008376"/>
    </source>
</evidence>
<keyword evidence="3" id="KW-0963">Cytoplasm</keyword>
<reference evidence="5 7" key="2">
    <citation type="journal article" date="2013" name="Nature">
        <title>Insights into bilaterian evolution from three spiralian genomes.</title>
        <authorList>
            <person name="Simakov O."/>
            <person name="Marletaz F."/>
            <person name="Cho S.J."/>
            <person name="Edsinger-Gonzales E."/>
            <person name="Havlak P."/>
            <person name="Hellsten U."/>
            <person name="Kuo D.H."/>
            <person name="Larsson T."/>
            <person name="Lv J."/>
            <person name="Arendt D."/>
            <person name="Savage R."/>
            <person name="Osoegawa K."/>
            <person name="de Jong P."/>
            <person name="Grimwood J."/>
            <person name="Chapman J.A."/>
            <person name="Shapiro H."/>
            <person name="Aerts A."/>
            <person name="Otillar R.P."/>
            <person name="Terry A.Y."/>
            <person name="Boore J.L."/>
            <person name="Grigoriev I.V."/>
            <person name="Lindberg D.R."/>
            <person name="Seaver E.C."/>
            <person name="Weisblat D.A."/>
            <person name="Putnam N.H."/>
            <person name="Rokhsar D.S."/>
        </authorList>
    </citation>
    <scope>NUCLEOTIDE SEQUENCE</scope>
    <source>
        <strain evidence="5 7">I ESC-2004</strain>
    </source>
</reference>
<dbReference type="GO" id="GO:0051015">
    <property type="term" value="F:actin filament binding"/>
    <property type="evidence" value="ECO:0007669"/>
    <property type="project" value="InterPro"/>
</dbReference>
<feature type="region of interest" description="Disordered" evidence="4">
    <location>
        <begin position="75"/>
        <end position="94"/>
    </location>
</feature>
<dbReference type="EMBL" id="AMQN01005038">
    <property type="status" value="NOT_ANNOTATED_CDS"/>
    <property type="molecule type" value="Genomic_DNA"/>
</dbReference>
<dbReference type="Gene3D" id="1.20.120.230">
    <property type="entry name" value="Alpha-catenin/vinculin-like"/>
    <property type="match status" value="1"/>
</dbReference>
<feature type="region of interest" description="Disordered" evidence="4">
    <location>
        <begin position="1"/>
        <end position="38"/>
    </location>
</feature>
<dbReference type="SUPFAM" id="SSF47220">
    <property type="entry name" value="alpha-catenin/vinculin-like"/>
    <property type="match status" value="1"/>
</dbReference>
<name>R7VBY1_CAPTE</name>
<dbReference type="OrthoDB" id="6132599at2759"/>
<sequence>MESSCRSDRTTQTPLNIAEIHPIPENSPLPYFESQPPHEKATLCGPRVVLLGSAQRSPRGQEVIEASMWLSAERDERKKEQRRMEDRRSMVQVKHNGDEQRKFMQCIYLLSPNQEPPAAAPCSAADVSYKELKSLPTAKHTTPERPSQNSGFRMTPRPLSTSRFGESPIVTKDLDRWEDEDNEIVSVAKEIGQNLHNMIDFTKSGGPIKNKEGLIMSAKTIAKDGEKLHRFASILGRYCVDKRVAEDLRCAADFVPTVTAQLNILASVKAATSDDVTAHKMLIKTGKNLAEAINKMLKCAEACCVKGLKQPPSDAIGDAEAVVLASKWRHRLDRHRAHETLTAATDSLGLRRVSHAQSGPVLTQITLSESKVDQ</sequence>
<comment type="similarity">
    <text evidence="2">Belongs to the vinculin/alpha-catenin family.</text>
</comment>
<dbReference type="PANTHER" id="PTHR18914:SF30">
    <property type="entry name" value="VINCULIN_ALPHA-CATENIN FAMILY MEMBER 1"/>
    <property type="match status" value="1"/>
</dbReference>
<dbReference type="InterPro" id="IPR036723">
    <property type="entry name" value="Alpha-catenin/vinculin-like_sf"/>
</dbReference>
<dbReference type="GO" id="GO:0005737">
    <property type="term" value="C:cytoplasm"/>
    <property type="evidence" value="ECO:0007669"/>
    <property type="project" value="UniProtKB-SubCell"/>
</dbReference>
<organism evidence="5">
    <name type="scientific">Capitella teleta</name>
    <name type="common">Polychaete worm</name>
    <dbReference type="NCBI Taxonomy" id="283909"/>
    <lineage>
        <taxon>Eukaryota</taxon>
        <taxon>Metazoa</taxon>
        <taxon>Spiralia</taxon>
        <taxon>Lophotrochozoa</taxon>
        <taxon>Annelida</taxon>
        <taxon>Polychaeta</taxon>
        <taxon>Sedentaria</taxon>
        <taxon>Scolecida</taxon>
        <taxon>Capitellidae</taxon>
        <taxon>Capitella</taxon>
    </lineage>
</organism>
<evidence type="ECO:0000256" key="3">
    <source>
        <dbReference type="ARBA" id="ARBA00022490"/>
    </source>
</evidence>
<dbReference type="GO" id="GO:0016342">
    <property type="term" value="C:catenin complex"/>
    <property type="evidence" value="ECO:0007669"/>
    <property type="project" value="TreeGrafter"/>
</dbReference>
<dbReference type="Pfam" id="PF01044">
    <property type="entry name" value="Vinculin"/>
    <property type="match status" value="1"/>
</dbReference>
<evidence type="ECO:0000256" key="4">
    <source>
        <dbReference type="SAM" id="MobiDB-lite"/>
    </source>
</evidence>
<evidence type="ECO:0008006" key="8">
    <source>
        <dbReference type="Google" id="ProtNLM"/>
    </source>
</evidence>
<dbReference type="EMBL" id="KB295002">
    <property type="protein sequence ID" value="ELU13816.1"/>
    <property type="molecule type" value="Genomic_DNA"/>
</dbReference>
<protein>
    <recommendedName>
        <fullName evidence="8">Vinculin</fullName>
    </recommendedName>
</protein>
<comment type="subcellular location">
    <subcellularLocation>
        <location evidence="1">Cytoplasm</location>
    </subcellularLocation>
</comment>
<proteinExistence type="inferred from homology"/>
<accession>R7VBY1</accession>
<dbReference type="InterPro" id="IPR006077">
    <property type="entry name" value="Vinculin/catenin"/>
</dbReference>
<reference evidence="6" key="3">
    <citation type="submission" date="2015-06" db="UniProtKB">
        <authorList>
            <consortium name="EnsemblMetazoa"/>
        </authorList>
    </citation>
    <scope>IDENTIFICATION</scope>
</reference>
<evidence type="ECO:0000313" key="7">
    <source>
        <dbReference type="Proteomes" id="UP000014760"/>
    </source>
</evidence>
<feature type="region of interest" description="Disordered" evidence="4">
    <location>
        <begin position="136"/>
        <end position="165"/>
    </location>
</feature>
<dbReference type="GO" id="GO:0098609">
    <property type="term" value="P:cell-cell adhesion"/>
    <property type="evidence" value="ECO:0007669"/>
    <property type="project" value="TreeGrafter"/>
</dbReference>
<evidence type="ECO:0000256" key="1">
    <source>
        <dbReference type="ARBA" id="ARBA00004496"/>
    </source>
</evidence>
<dbReference type="GO" id="GO:0005912">
    <property type="term" value="C:adherens junction"/>
    <property type="evidence" value="ECO:0007669"/>
    <property type="project" value="TreeGrafter"/>
</dbReference>
<dbReference type="EnsemblMetazoa" id="CapteT222105">
    <property type="protein sequence ID" value="CapteP222105"/>
    <property type="gene ID" value="CapteG222105"/>
</dbReference>
<dbReference type="GO" id="GO:0008013">
    <property type="term" value="F:beta-catenin binding"/>
    <property type="evidence" value="ECO:0007669"/>
    <property type="project" value="TreeGrafter"/>
</dbReference>
<evidence type="ECO:0000313" key="5">
    <source>
        <dbReference type="EMBL" id="ELU13816.1"/>
    </source>
</evidence>